<proteinExistence type="predicted"/>
<evidence type="ECO:0000313" key="1">
    <source>
        <dbReference type="EMBL" id="MFB9994789.1"/>
    </source>
</evidence>
<gene>
    <name evidence="1" type="ORF">ACFFLM_22805</name>
</gene>
<name>A0ABV6B4V3_9DEIO</name>
<dbReference type="EMBL" id="JBHLYR010000065">
    <property type="protein sequence ID" value="MFB9994789.1"/>
    <property type="molecule type" value="Genomic_DNA"/>
</dbReference>
<sequence>MGALLSSRFLLLRLVFFITQDSSADLIPVAWMMDASLLTPQIDPVTPLPGVADTRCHLEAGRISGKVAVTVSPSSGRARSGSADRL</sequence>
<evidence type="ECO:0000313" key="2">
    <source>
        <dbReference type="Proteomes" id="UP001589733"/>
    </source>
</evidence>
<dbReference type="RefSeq" id="WP_380016085.1">
    <property type="nucleotide sequence ID" value="NZ_JBHLYR010000065.1"/>
</dbReference>
<evidence type="ECO:0008006" key="3">
    <source>
        <dbReference type="Google" id="ProtNLM"/>
    </source>
</evidence>
<reference evidence="1 2" key="1">
    <citation type="submission" date="2024-09" db="EMBL/GenBank/DDBJ databases">
        <authorList>
            <person name="Sun Q."/>
            <person name="Mori K."/>
        </authorList>
    </citation>
    <scope>NUCLEOTIDE SEQUENCE [LARGE SCALE GENOMIC DNA]</scope>
    <source>
        <strain evidence="1 2">JCM 13503</strain>
    </source>
</reference>
<accession>A0ABV6B4V3</accession>
<protein>
    <recommendedName>
        <fullName evidence="3">Secreted protein</fullName>
    </recommendedName>
</protein>
<comment type="caution">
    <text evidence="1">The sequence shown here is derived from an EMBL/GenBank/DDBJ whole genome shotgun (WGS) entry which is preliminary data.</text>
</comment>
<organism evidence="1 2">
    <name type="scientific">Deinococcus oregonensis</name>
    <dbReference type="NCBI Taxonomy" id="1805970"/>
    <lineage>
        <taxon>Bacteria</taxon>
        <taxon>Thermotogati</taxon>
        <taxon>Deinococcota</taxon>
        <taxon>Deinococci</taxon>
        <taxon>Deinococcales</taxon>
        <taxon>Deinococcaceae</taxon>
        <taxon>Deinococcus</taxon>
    </lineage>
</organism>
<keyword evidence="2" id="KW-1185">Reference proteome</keyword>
<dbReference type="Proteomes" id="UP001589733">
    <property type="component" value="Unassembled WGS sequence"/>
</dbReference>